<dbReference type="Pfam" id="PF00089">
    <property type="entry name" value="Trypsin"/>
    <property type="match status" value="1"/>
</dbReference>
<feature type="signal peptide" evidence="1">
    <location>
        <begin position="1"/>
        <end position="27"/>
    </location>
</feature>
<evidence type="ECO:0000259" key="2">
    <source>
        <dbReference type="Pfam" id="PF00089"/>
    </source>
</evidence>
<dbReference type="AlphaFoldDB" id="A0A1C3ESR9"/>
<reference evidence="3 4" key="1">
    <citation type="submission" date="2016-05" db="EMBL/GenBank/DDBJ databases">
        <title>Genomic Taxonomy of the Vibrionaceae.</title>
        <authorList>
            <person name="Gomez-Gil B."/>
            <person name="Enciso-Ibarra J."/>
        </authorList>
    </citation>
    <scope>NUCLEOTIDE SEQUENCE [LARGE SCALE GENOMIC DNA]</scope>
    <source>
        <strain evidence="3 4">CAIM 1920</strain>
    </source>
</reference>
<evidence type="ECO:0000313" key="3">
    <source>
        <dbReference type="EMBL" id="ODA36298.1"/>
    </source>
</evidence>
<dbReference type="Gene3D" id="2.40.10.120">
    <property type="match status" value="1"/>
</dbReference>
<sequence length="248" mass="27266">MDAKMLKLCLTLSACFFIFTNASPSFAKNAVTTQKASFINPSQTPFSTNPRKDYGVHLGNCRGAVIAPSWILTAKHCITDKRKRKPGSIPARFFYKGGAKERLKASAVYLYKKADLALIQLTTPIHQSNVLQPVLLLGTPLKAKHGSLPMKKLSVPIGPWKNIPVRAGKKQNAYISKEDRRGGPGTSGSPWIFETAIAGDVLFAVTHGSGRGVLVAYARKWLDKTVKRHTPGEKLHWIRLNPLLPDLN</sequence>
<dbReference type="SUPFAM" id="SSF50494">
    <property type="entry name" value="Trypsin-like serine proteases"/>
    <property type="match status" value="1"/>
</dbReference>
<evidence type="ECO:0000313" key="4">
    <source>
        <dbReference type="Proteomes" id="UP000094936"/>
    </source>
</evidence>
<feature type="domain" description="Peptidase S1" evidence="2">
    <location>
        <begin position="60"/>
        <end position="137"/>
    </location>
</feature>
<evidence type="ECO:0000256" key="1">
    <source>
        <dbReference type="SAM" id="SignalP"/>
    </source>
</evidence>
<gene>
    <name evidence="3" type="ORF">A8L45_01500</name>
</gene>
<organism evidence="3 4">
    <name type="scientific">Veronia pacifica</name>
    <dbReference type="NCBI Taxonomy" id="1080227"/>
    <lineage>
        <taxon>Bacteria</taxon>
        <taxon>Pseudomonadati</taxon>
        <taxon>Pseudomonadota</taxon>
        <taxon>Gammaproteobacteria</taxon>
        <taxon>Vibrionales</taxon>
        <taxon>Vibrionaceae</taxon>
        <taxon>Veronia</taxon>
    </lineage>
</organism>
<comment type="caution">
    <text evidence="3">The sequence shown here is derived from an EMBL/GenBank/DDBJ whole genome shotgun (WGS) entry which is preliminary data.</text>
</comment>
<feature type="chain" id="PRO_5008673403" description="Peptidase S1 domain-containing protein" evidence="1">
    <location>
        <begin position="28"/>
        <end position="248"/>
    </location>
</feature>
<dbReference type="PRINTS" id="PR00722">
    <property type="entry name" value="CHYMOTRYPSIN"/>
</dbReference>
<dbReference type="InterPro" id="IPR009003">
    <property type="entry name" value="Peptidase_S1_PA"/>
</dbReference>
<keyword evidence="4" id="KW-1185">Reference proteome</keyword>
<dbReference type="GO" id="GO:0004252">
    <property type="term" value="F:serine-type endopeptidase activity"/>
    <property type="evidence" value="ECO:0007669"/>
    <property type="project" value="InterPro"/>
</dbReference>
<dbReference type="InterPro" id="IPR001314">
    <property type="entry name" value="Peptidase_S1A"/>
</dbReference>
<accession>A0A1C3ESR9</accession>
<dbReference type="GO" id="GO:0006508">
    <property type="term" value="P:proteolysis"/>
    <property type="evidence" value="ECO:0007669"/>
    <property type="project" value="InterPro"/>
</dbReference>
<name>A0A1C3ESR9_9GAMM</name>
<dbReference type="Proteomes" id="UP000094936">
    <property type="component" value="Unassembled WGS sequence"/>
</dbReference>
<protein>
    <recommendedName>
        <fullName evidence="2">Peptidase S1 domain-containing protein</fullName>
    </recommendedName>
</protein>
<proteinExistence type="predicted"/>
<dbReference type="EMBL" id="LYBM01000001">
    <property type="protein sequence ID" value="ODA36298.1"/>
    <property type="molecule type" value="Genomic_DNA"/>
</dbReference>
<dbReference type="InterPro" id="IPR001254">
    <property type="entry name" value="Trypsin_dom"/>
</dbReference>
<dbReference type="STRING" id="1080227.A8L45_01500"/>
<keyword evidence="1" id="KW-0732">Signal</keyword>